<name>A0A3S9UAM4_9CAUD</name>
<reference evidence="1 2" key="1">
    <citation type="submission" date="2018-12" db="EMBL/GenBank/DDBJ databases">
        <authorList>
            <person name="Betsko A.J."/>
            <person name="Stoner T.H."/>
            <person name="Garlena R.A."/>
            <person name="Russell D.A."/>
            <person name="Pope W.H."/>
            <person name="Jacobs-Sera D."/>
            <person name="Hatfull G.F."/>
        </authorList>
    </citation>
    <scope>NUCLEOTIDE SEQUENCE [LARGE SCALE GENOMIC DNA]</scope>
</reference>
<evidence type="ECO:0000313" key="1">
    <source>
        <dbReference type="EMBL" id="AZS07348.1"/>
    </source>
</evidence>
<proteinExistence type="predicted"/>
<gene>
    <name evidence="1" type="primary">3</name>
    <name evidence="1" type="ORF">PBI_DUKE13_3</name>
</gene>
<dbReference type="EMBL" id="MK279849">
    <property type="protein sequence ID" value="AZS07348.1"/>
    <property type="molecule type" value="Genomic_DNA"/>
</dbReference>
<accession>A0A3S9UAM4</accession>
<protein>
    <submittedName>
        <fullName evidence="1">Uncharacterized protein</fullName>
    </submittedName>
</protein>
<evidence type="ECO:0000313" key="2">
    <source>
        <dbReference type="Proteomes" id="UP000287876"/>
    </source>
</evidence>
<organism evidence="1 2">
    <name type="scientific">Mycobacterium phage Duke13</name>
    <dbReference type="NCBI Taxonomy" id="2499038"/>
    <lineage>
        <taxon>Viruses</taxon>
        <taxon>Duplodnaviria</taxon>
        <taxon>Heunggongvirae</taxon>
        <taxon>Uroviricota</taxon>
        <taxon>Caudoviricetes</taxon>
        <taxon>Omegavirus</taxon>
        <taxon>Omegavirus baka</taxon>
    </lineage>
</organism>
<sequence length="83" mass="9778">MTDTYEYFTWSETPPKDHCPEHDFEVGKISEWGPLEDDSRWTLVDDIVERCLQPMSEFLKDVLAEADLSITVNLWHGHQEDDH</sequence>
<dbReference type="Proteomes" id="UP000287876">
    <property type="component" value="Segment"/>
</dbReference>